<feature type="region of interest" description="Disordered" evidence="1">
    <location>
        <begin position="73"/>
        <end position="211"/>
    </location>
</feature>
<dbReference type="GeneID" id="54555672"/>
<feature type="region of interest" description="Disordered" evidence="1">
    <location>
        <begin position="1"/>
        <end position="39"/>
    </location>
</feature>
<feature type="compositionally biased region" description="Basic residues" evidence="1">
    <location>
        <begin position="1"/>
        <end position="11"/>
    </location>
</feature>
<reference evidence="2" key="1">
    <citation type="journal article" date="2020" name="Stud. Mycol.">
        <title>101 Dothideomycetes genomes: a test case for predicting lifestyles and emergence of pathogens.</title>
        <authorList>
            <person name="Haridas S."/>
            <person name="Albert R."/>
            <person name="Binder M."/>
            <person name="Bloem J."/>
            <person name="Labutti K."/>
            <person name="Salamov A."/>
            <person name="Andreopoulos B."/>
            <person name="Baker S."/>
            <person name="Barry K."/>
            <person name="Bills G."/>
            <person name="Bluhm B."/>
            <person name="Cannon C."/>
            <person name="Castanera R."/>
            <person name="Culley D."/>
            <person name="Daum C."/>
            <person name="Ezra D."/>
            <person name="Gonzalez J."/>
            <person name="Henrissat B."/>
            <person name="Kuo A."/>
            <person name="Liang C."/>
            <person name="Lipzen A."/>
            <person name="Lutzoni F."/>
            <person name="Magnuson J."/>
            <person name="Mondo S."/>
            <person name="Nolan M."/>
            <person name="Ohm R."/>
            <person name="Pangilinan J."/>
            <person name="Park H.-J."/>
            <person name="Ramirez L."/>
            <person name="Alfaro M."/>
            <person name="Sun H."/>
            <person name="Tritt A."/>
            <person name="Yoshinaga Y."/>
            <person name="Zwiers L.-H."/>
            <person name="Turgeon B."/>
            <person name="Goodwin S."/>
            <person name="Spatafora J."/>
            <person name="Crous P."/>
            <person name="Grigoriev I."/>
        </authorList>
    </citation>
    <scope>NUCLEOTIDE SEQUENCE</scope>
    <source>
        <strain evidence="2">CBS 379.55</strain>
    </source>
</reference>
<feature type="compositionally biased region" description="Low complexity" evidence="1">
    <location>
        <begin position="12"/>
        <end position="23"/>
    </location>
</feature>
<gene>
    <name evidence="2" type="ORF">EI97DRAFT_497022</name>
</gene>
<name>A0A6A6J9B1_WESOR</name>
<dbReference type="EMBL" id="ML986532">
    <property type="protein sequence ID" value="KAF2271809.1"/>
    <property type="molecule type" value="Genomic_DNA"/>
</dbReference>
<sequence length="551" mass="61591">MNEPPRKRRKTASPNASEAASSPLKKPLRRPSFASPTKASLARFNPNLLQTGREALIQRGKQARAFIFGGSAEQTAGTGNTQNEADPTIAAAGRGSSLEEERRATVSEVARRNTRESTSVSQEEEEPELPQTSPQALEQDTPRRGMLFSSPSKRPPRKATGVHSSLKARPGVSSETRIQPVNGADARGEGTETGAAKKKEPPDPELESKKREKEKLLRELADLQNDVEQCVDKVKWLHSRSPSQELDPGDRDDLISFINKMTNSEALERDKTEPTISNLLCSFLPYAAQAIHQPQNRDDAEDIVPSHHPIDLDDPLPYLQMFTSLQFTPRMSLPDLEGLDNESRNSYQRLSIDIIGPQKLLTGSVEATIDTMSHRIVNLDVPRLSAWAEKELGTFMREKAKQKNLSCACWAMDSYWDLTKKRAEYWRKCETAFAHLIPGRRNVGNENSNQAMDGDASKNMTRKDLLRHLGRDVLVLEDKHVLLKISWRIQFDWTGEAESIVQVEPAYPRVWAEADTSRSLNTIPQTFQSLVEAHGVFAATKIMVALLFAKE</sequence>
<dbReference type="RefSeq" id="XP_033649348.1">
    <property type="nucleotide sequence ID" value="XM_033802497.1"/>
</dbReference>
<proteinExistence type="predicted"/>
<evidence type="ECO:0000313" key="2">
    <source>
        <dbReference type="EMBL" id="KAF2271809.1"/>
    </source>
</evidence>
<organism evidence="2 3">
    <name type="scientific">Westerdykella ornata</name>
    <dbReference type="NCBI Taxonomy" id="318751"/>
    <lineage>
        <taxon>Eukaryota</taxon>
        <taxon>Fungi</taxon>
        <taxon>Dikarya</taxon>
        <taxon>Ascomycota</taxon>
        <taxon>Pezizomycotina</taxon>
        <taxon>Dothideomycetes</taxon>
        <taxon>Pleosporomycetidae</taxon>
        <taxon>Pleosporales</taxon>
        <taxon>Sporormiaceae</taxon>
        <taxon>Westerdykella</taxon>
    </lineage>
</organism>
<feature type="compositionally biased region" description="Polar residues" evidence="1">
    <location>
        <begin position="73"/>
        <end position="85"/>
    </location>
</feature>
<dbReference type="AlphaFoldDB" id="A0A6A6J9B1"/>
<evidence type="ECO:0000256" key="1">
    <source>
        <dbReference type="SAM" id="MobiDB-lite"/>
    </source>
</evidence>
<evidence type="ECO:0000313" key="3">
    <source>
        <dbReference type="Proteomes" id="UP000800097"/>
    </source>
</evidence>
<dbReference type="OrthoDB" id="4160836at2759"/>
<feature type="compositionally biased region" description="Basic and acidic residues" evidence="1">
    <location>
        <begin position="186"/>
        <end position="211"/>
    </location>
</feature>
<accession>A0A6A6J9B1</accession>
<feature type="compositionally biased region" description="Basic and acidic residues" evidence="1">
    <location>
        <begin position="97"/>
        <end position="115"/>
    </location>
</feature>
<keyword evidence="3" id="KW-1185">Reference proteome</keyword>
<dbReference type="Proteomes" id="UP000800097">
    <property type="component" value="Unassembled WGS sequence"/>
</dbReference>
<protein>
    <submittedName>
        <fullName evidence="2">Uncharacterized protein</fullName>
    </submittedName>
</protein>